<accession>A0A915UAG3</accession>
<dbReference type="KEGG" id="ddu:GF1_19060"/>
<name>A0A915UAG3_9BACT</name>
<dbReference type="AlphaFoldDB" id="A0A915UAG3"/>
<protein>
    <recommendedName>
        <fullName evidence="4">SprA-related family protein</fullName>
    </recommendedName>
</protein>
<feature type="compositionally biased region" description="Basic and acidic residues" evidence="1">
    <location>
        <begin position="73"/>
        <end position="89"/>
    </location>
</feature>
<feature type="region of interest" description="Disordered" evidence="1">
    <location>
        <begin position="1"/>
        <end position="261"/>
    </location>
</feature>
<feature type="compositionally biased region" description="Basic and acidic residues" evidence="1">
    <location>
        <begin position="96"/>
        <end position="110"/>
    </location>
</feature>
<feature type="compositionally biased region" description="Basic and acidic residues" evidence="1">
    <location>
        <begin position="206"/>
        <end position="220"/>
    </location>
</feature>
<feature type="compositionally biased region" description="Polar residues" evidence="1">
    <location>
        <begin position="1"/>
        <end position="18"/>
    </location>
</feature>
<organism evidence="2 3">
    <name type="scientific">Desulfolithobacter dissulfuricans</name>
    <dbReference type="NCBI Taxonomy" id="2795293"/>
    <lineage>
        <taxon>Bacteria</taxon>
        <taxon>Pseudomonadati</taxon>
        <taxon>Thermodesulfobacteriota</taxon>
        <taxon>Desulfobulbia</taxon>
        <taxon>Desulfobulbales</taxon>
        <taxon>Desulfobulbaceae</taxon>
        <taxon>Desulfolithobacter</taxon>
    </lineage>
</organism>
<evidence type="ECO:0008006" key="4">
    <source>
        <dbReference type="Google" id="ProtNLM"/>
    </source>
</evidence>
<evidence type="ECO:0000256" key="1">
    <source>
        <dbReference type="SAM" id="MobiDB-lite"/>
    </source>
</evidence>
<dbReference type="Pfam" id="PF12118">
    <property type="entry name" value="SprA-related"/>
    <property type="match status" value="1"/>
</dbReference>
<sequence length="261" mass="27618">MAISPVTYSPWSGLQNADVSARAGSRLRSEPVRRVIIPAAPADTGQEQPPQGTDDRVTISAEGRKQARANGRNGERDRAGEPGNSRDTESAGTDRQAPKKSADSDSRLTAEEQQALMQLKQRDREVRSHEQAHLANAGGYARGGASFSYQTGPDGRRYAVGGEVPIDISRESTPEQTIQKMRTVRRAAMAPANPSSADRNIAATASKKEGEALRELRTEQQEGGESLAGGTVEPATETPDSSGAGPISDETVTGGRISVIA</sequence>
<evidence type="ECO:0000313" key="3">
    <source>
        <dbReference type="Proteomes" id="UP001063350"/>
    </source>
</evidence>
<feature type="compositionally biased region" description="Basic and acidic residues" evidence="1">
    <location>
        <begin position="53"/>
        <end position="65"/>
    </location>
</feature>
<evidence type="ECO:0000313" key="2">
    <source>
        <dbReference type="EMBL" id="BCO09530.1"/>
    </source>
</evidence>
<dbReference type="EMBL" id="AP024233">
    <property type="protein sequence ID" value="BCO09530.1"/>
    <property type="molecule type" value="Genomic_DNA"/>
</dbReference>
<reference evidence="2" key="1">
    <citation type="submission" date="2020-12" db="EMBL/GenBank/DDBJ databases">
        <title>Desulfobium dissulfuricans gen. nov., sp. nov., a novel mesophilic, sulfate-reducing bacterium isolated from a deep-sea hydrothermal vent.</title>
        <authorList>
            <person name="Hashimoto Y."/>
            <person name="Tame A."/>
            <person name="Sawayama S."/>
            <person name="Miyazaki J."/>
            <person name="Takai K."/>
            <person name="Nakagawa S."/>
        </authorList>
    </citation>
    <scope>NUCLEOTIDE SEQUENCE</scope>
    <source>
        <strain evidence="2">GF1</strain>
    </source>
</reference>
<keyword evidence="3" id="KW-1185">Reference proteome</keyword>
<dbReference type="Proteomes" id="UP001063350">
    <property type="component" value="Chromosome"/>
</dbReference>
<proteinExistence type="predicted"/>
<feature type="compositionally biased region" description="Basic and acidic residues" evidence="1">
    <location>
        <begin position="120"/>
        <end position="132"/>
    </location>
</feature>
<dbReference type="InterPro" id="IPR021973">
    <property type="entry name" value="SprA-related"/>
</dbReference>
<gene>
    <name evidence="2" type="ORF">GF1_19060</name>
</gene>